<dbReference type="Gramene" id="RZC72091">
    <property type="protein sequence ID" value="RZC72091"/>
    <property type="gene ID" value="C5167_035275"/>
</dbReference>
<accession>A0A4Y7KJN5</accession>
<dbReference type="Proteomes" id="UP000316621">
    <property type="component" value="Chromosome 7"/>
</dbReference>
<evidence type="ECO:0000313" key="2">
    <source>
        <dbReference type="EMBL" id="RZC72095.1"/>
    </source>
</evidence>
<reference evidence="2 3" key="1">
    <citation type="journal article" date="2018" name="Science">
        <title>The opium poppy genome and morphinan production.</title>
        <authorList>
            <person name="Guo L."/>
            <person name="Winzer T."/>
            <person name="Yang X."/>
            <person name="Li Y."/>
            <person name="Ning Z."/>
            <person name="He Z."/>
            <person name="Teodor R."/>
            <person name="Lu Y."/>
            <person name="Bowser T.A."/>
            <person name="Graham I.A."/>
            <person name="Ye K."/>
        </authorList>
    </citation>
    <scope>NUCLEOTIDE SEQUENCE [LARGE SCALE GENOMIC DNA]</scope>
    <source>
        <strain evidence="3">cv. HN1</strain>
        <tissue evidence="2">Leaves</tissue>
    </source>
</reference>
<dbReference type="EMBL" id="CM010721">
    <property type="protein sequence ID" value="RZC72095.1"/>
    <property type="molecule type" value="Genomic_DNA"/>
</dbReference>
<keyword evidence="3" id="KW-1185">Reference proteome</keyword>
<dbReference type="AlphaFoldDB" id="A0A4Y7KJN5"/>
<dbReference type="Gramene" id="RZC72095">
    <property type="protein sequence ID" value="RZC72095"/>
    <property type="gene ID" value="C5167_035274"/>
</dbReference>
<protein>
    <submittedName>
        <fullName evidence="2">Uncharacterized protein</fullName>
    </submittedName>
</protein>
<dbReference type="EMBL" id="CM010721">
    <property type="protein sequence ID" value="RZC72091.1"/>
    <property type="molecule type" value="Genomic_DNA"/>
</dbReference>
<gene>
    <name evidence="2" type="ORF">C5167_035274</name>
    <name evidence="1" type="ORF">C5167_035275</name>
</gene>
<sequence length="107" mass="12255">MESRDSTLLFQLVTGHVGKGITFGWFKSPVENPLKILHFVETKSVKGSDDYFMYQIFKIQQSYSLILSIDELMLFMMLNSKTRMGHGVCIGQSFLLLFKESHLQASN</sequence>
<evidence type="ECO:0000313" key="3">
    <source>
        <dbReference type="Proteomes" id="UP000316621"/>
    </source>
</evidence>
<proteinExistence type="predicted"/>
<name>A0A4Y7KJN5_PAPSO</name>
<evidence type="ECO:0000313" key="1">
    <source>
        <dbReference type="EMBL" id="RZC72091.1"/>
    </source>
</evidence>
<organism evidence="2 3">
    <name type="scientific">Papaver somniferum</name>
    <name type="common">Opium poppy</name>
    <dbReference type="NCBI Taxonomy" id="3469"/>
    <lineage>
        <taxon>Eukaryota</taxon>
        <taxon>Viridiplantae</taxon>
        <taxon>Streptophyta</taxon>
        <taxon>Embryophyta</taxon>
        <taxon>Tracheophyta</taxon>
        <taxon>Spermatophyta</taxon>
        <taxon>Magnoliopsida</taxon>
        <taxon>Ranunculales</taxon>
        <taxon>Papaveraceae</taxon>
        <taxon>Papaveroideae</taxon>
        <taxon>Papaver</taxon>
    </lineage>
</organism>